<organism evidence="2">
    <name type="scientific">Spodoptera frugiperda</name>
    <name type="common">Fall armyworm</name>
    <dbReference type="NCBI Taxonomy" id="7108"/>
    <lineage>
        <taxon>Eukaryota</taxon>
        <taxon>Metazoa</taxon>
        <taxon>Ecdysozoa</taxon>
        <taxon>Arthropoda</taxon>
        <taxon>Hexapoda</taxon>
        <taxon>Insecta</taxon>
        <taxon>Pterygota</taxon>
        <taxon>Neoptera</taxon>
        <taxon>Endopterygota</taxon>
        <taxon>Lepidoptera</taxon>
        <taxon>Glossata</taxon>
        <taxon>Ditrysia</taxon>
        <taxon>Noctuoidea</taxon>
        <taxon>Noctuidae</taxon>
        <taxon>Amphipyrinae</taxon>
        <taxon>Spodoptera</taxon>
    </lineage>
</organism>
<feature type="compositionally biased region" description="Basic and acidic residues" evidence="1">
    <location>
        <begin position="105"/>
        <end position="115"/>
    </location>
</feature>
<evidence type="ECO:0000256" key="1">
    <source>
        <dbReference type="SAM" id="MobiDB-lite"/>
    </source>
</evidence>
<accession>A0A2H1VAB2</accession>
<feature type="region of interest" description="Disordered" evidence="1">
    <location>
        <begin position="105"/>
        <end position="124"/>
    </location>
</feature>
<gene>
    <name evidence="2" type="ORF">SFRICE_012216</name>
</gene>
<sequence length="174" mass="19196">MERQLLQIVHTINITYLFRFINSHQSFHACSSVKVILIQQMSMPPQNEAADIMCTLVDSAVASHARPVNEQTDHLMVSNRPWTPETPEALQRLLSSGFFNEIKGTRADGSPDGKRSAPLMDTHGNIRGVTEGRLDFLTEENFGQEISIAIQCGNAAGLLGTFPSDSDADEYFDG</sequence>
<protein>
    <submittedName>
        <fullName evidence="2">SFRICE_012216</fullName>
    </submittedName>
</protein>
<evidence type="ECO:0000313" key="2">
    <source>
        <dbReference type="EMBL" id="SOQ37790.1"/>
    </source>
</evidence>
<proteinExistence type="predicted"/>
<dbReference type="EMBL" id="ODYU01001498">
    <property type="protein sequence ID" value="SOQ37790.1"/>
    <property type="molecule type" value="Genomic_DNA"/>
</dbReference>
<dbReference type="AlphaFoldDB" id="A0A2H1VAB2"/>
<name>A0A2H1VAB2_SPOFR</name>
<reference evidence="2" key="1">
    <citation type="submission" date="2016-07" db="EMBL/GenBank/DDBJ databases">
        <authorList>
            <person name="Bretaudeau A."/>
        </authorList>
    </citation>
    <scope>NUCLEOTIDE SEQUENCE</scope>
    <source>
        <strain evidence="2">Rice</strain>
        <tissue evidence="2">Whole body</tissue>
    </source>
</reference>